<dbReference type="Pfam" id="PF11074">
    <property type="entry name" value="DUF2779"/>
    <property type="match status" value="1"/>
</dbReference>
<gene>
    <name evidence="2" type="ORF">QJ521_09365</name>
</gene>
<organism evidence="2 3">
    <name type="scientific">Peloplasma aerotolerans</name>
    <dbReference type="NCBI Taxonomy" id="3044389"/>
    <lineage>
        <taxon>Bacteria</taxon>
        <taxon>Bacillati</taxon>
        <taxon>Mycoplasmatota</taxon>
        <taxon>Mollicutes</taxon>
        <taxon>Acholeplasmatales</taxon>
        <taxon>Acholeplasmataceae</taxon>
        <taxon>Peloplasma</taxon>
    </lineage>
</organism>
<evidence type="ECO:0000313" key="2">
    <source>
        <dbReference type="EMBL" id="MDI6453773.1"/>
    </source>
</evidence>
<protein>
    <submittedName>
        <fullName evidence="2">DUF2779 domain-containing protein</fullName>
    </submittedName>
</protein>
<evidence type="ECO:0000259" key="1">
    <source>
        <dbReference type="Pfam" id="PF11074"/>
    </source>
</evidence>
<dbReference type="RefSeq" id="WP_282840224.1">
    <property type="nucleotide sequence ID" value="NZ_JASCXW010000060.1"/>
</dbReference>
<sequence length="608" mass="71828">MRISKTRFINYIRCNRHPALDEIYRDKDKAIVSFTDDPELEDLIGEENKQKISVLLDDMIDEEGEDLLIKQDTQMETMMPYYSQIEVISGQAIQNRFKGDVTYSLNTFDQKRFEHEYQGFRFYCFLDGYQEDKDTIRIFEVKATTSKKFIDLEYKNNHNEKTPLFEYSPEGILMLQEDLHGDVNDHYYEKVAKLRNRLGKEGRYVYDISYQRYVLEKAIQSKKDVKYYLVVLNSEYIHQGLVNDRNEPIYTDDIITIIDVTTLTESMIPVIENDVQTVIQRLDVMNANPVDLGPHCQRKDSRECKFYPICYGHIPEKNSIFSYIGGHHGFKDSDNNKYERFDLINERKVKATDIPYEWLNRKNNVIQRDVIESNQPYVHPQKIRAGIELLRYPIYHLDFETFPCPLPRFKGEKPYSQSLFQYSIHIEHEPGICDKDSDNYSYVATEHIDLRKDLVENMLKVIKQDGGSIMVYNKSFEQTRLKEMAEIYPEYKSRLFDMIDRLFDLMHLLKGNKKVYASLGFEGEDLETVNYYHNDLNGSYSIKKVLPVFSDLTYQGMGIANGTDALVTYARFPMMDKKTFETSYQDLLEYCKQDTWAMVKILEELRKF</sequence>
<dbReference type="EMBL" id="JASCXW010000060">
    <property type="protein sequence ID" value="MDI6453773.1"/>
    <property type="molecule type" value="Genomic_DNA"/>
</dbReference>
<dbReference type="Proteomes" id="UP001431532">
    <property type="component" value="Unassembled WGS sequence"/>
</dbReference>
<reference evidence="2" key="1">
    <citation type="submission" date="2023-05" db="EMBL/GenBank/DDBJ databases">
        <title>Mariniplasma microaerophilum sp. nov., a novel anaerobic mollicute isolated from terrestrial mud volcano, Taman Peninsula, Russia.</title>
        <authorList>
            <person name="Khomyakova M.A."/>
            <person name="Merkel A.Y."/>
            <person name="Slobodkin A.I."/>
        </authorList>
    </citation>
    <scope>NUCLEOTIDE SEQUENCE</scope>
    <source>
        <strain evidence="2">M4Ah</strain>
    </source>
</reference>
<dbReference type="InterPro" id="IPR021301">
    <property type="entry name" value="DUF2779"/>
</dbReference>
<comment type="caution">
    <text evidence="2">The sequence shown here is derived from an EMBL/GenBank/DDBJ whole genome shotgun (WGS) entry which is preliminary data.</text>
</comment>
<feature type="domain" description="DUF2779" evidence="1">
    <location>
        <begin position="395"/>
        <end position="541"/>
    </location>
</feature>
<name>A0AAW6U738_9MOLU</name>
<evidence type="ECO:0000313" key="3">
    <source>
        <dbReference type="Proteomes" id="UP001431532"/>
    </source>
</evidence>
<accession>A0AAW6U738</accession>
<keyword evidence="3" id="KW-1185">Reference proteome</keyword>
<dbReference type="AlphaFoldDB" id="A0AAW6U738"/>
<proteinExistence type="predicted"/>